<feature type="domain" description="Major facilitator superfamily (MFS) profile" evidence="8">
    <location>
        <begin position="54"/>
        <end position="502"/>
    </location>
</feature>
<dbReference type="EMBL" id="JAAMPI010000574">
    <property type="protein sequence ID" value="KAF4630227.1"/>
    <property type="molecule type" value="Genomic_DNA"/>
</dbReference>
<evidence type="ECO:0000256" key="6">
    <source>
        <dbReference type="SAM" id="MobiDB-lite"/>
    </source>
</evidence>
<feature type="transmembrane region" description="Helical" evidence="7">
    <location>
        <begin position="294"/>
        <end position="314"/>
    </location>
</feature>
<dbReference type="PANTHER" id="PTHR23502">
    <property type="entry name" value="MAJOR FACILITATOR SUPERFAMILY"/>
    <property type="match status" value="1"/>
</dbReference>
<evidence type="ECO:0000313" key="9">
    <source>
        <dbReference type="EMBL" id="KAF4630227.1"/>
    </source>
</evidence>
<feature type="transmembrane region" description="Helical" evidence="7">
    <location>
        <begin position="53"/>
        <end position="75"/>
    </location>
</feature>
<comment type="caution">
    <text evidence="9">The sequence shown here is derived from an EMBL/GenBank/DDBJ whole genome shotgun (WGS) entry which is preliminary data.</text>
</comment>
<dbReference type="PROSITE" id="PS00216">
    <property type="entry name" value="SUGAR_TRANSPORT_1"/>
    <property type="match status" value="1"/>
</dbReference>
<dbReference type="GO" id="GO:0140115">
    <property type="term" value="P:export across plasma membrane"/>
    <property type="evidence" value="ECO:0007669"/>
    <property type="project" value="UniProtKB-ARBA"/>
</dbReference>
<keyword evidence="3 7" id="KW-0812">Transmembrane</keyword>
<evidence type="ECO:0000256" key="4">
    <source>
        <dbReference type="ARBA" id="ARBA00022989"/>
    </source>
</evidence>
<feature type="transmembrane region" description="Helical" evidence="7">
    <location>
        <begin position="178"/>
        <end position="197"/>
    </location>
</feature>
<feature type="region of interest" description="Disordered" evidence="6">
    <location>
        <begin position="523"/>
        <end position="590"/>
    </location>
</feature>
<feature type="transmembrane region" description="Helical" evidence="7">
    <location>
        <begin position="386"/>
        <end position="405"/>
    </location>
</feature>
<dbReference type="OrthoDB" id="2441642at2759"/>
<reference evidence="9 10" key="1">
    <citation type="submission" date="2020-03" db="EMBL/GenBank/DDBJ databases">
        <title>Draft Genome Sequence of Cudoniella acicularis.</title>
        <authorList>
            <person name="Buettner E."/>
            <person name="Kellner H."/>
        </authorList>
    </citation>
    <scope>NUCLEOTIDE SEQUENCE [LARGE SCALE GENOMIC DNA]</scope>
    <source>
        <strain evidence="9 10">DSM 108380</strain>
    </source>
</reference>
<feature type="transmembrane region" description="Helical" evidence="7">
    <location>
        <begin position="87"/>
        <end position="108"/>
    </location>
</feature>
<evidence type="ECO:0000259" key="8">
    <source>
        <dbReference type="PROSITE" id="PS50850"/>
    </source>
</evidence>
<evidence type="ECO:0000256" key="1">
    <source>
        <dbReference type="ARBA" id="ARBA00004141"/>
    </source>
</evidence>
<feature type="transmembrane region" description="Helical" evidence="7">
    <location>
        <begin position="449"/>
        <end position="469"/>
    </location>
</feature>
<dbReference type="Gene3D" id="1.20.1720.10">
    <property type="entry name" value="Multidrug resistance protein D"/>
    <property type="match status" value="1"/>
</dbReference>
<dbReference type="GO" id="GO:0005886">
    <property type="term" value="C:plasma membrane"/>
    <property type="evidence" value="ECO:0007669"/>
    <property type="project" value="TreeGrafter"/>
</dbReference>
<proteinExistence type="predicted"/>
<organism evidence="9 10">
    <name type="scientific">Cudoniella acicularis</name>
    <dbReference type="NCBI Taxonomy" id="354080"/>
    <lineage>
        <taxon>Eukaryota</taxon>
        <taxon>Fungi</taxon>
        <taxon>Dikarya</taxon>
        <taxon>Ascomycota</taxon>
        <taxon>Pezizomycotina</taxon>
        <taxon>Leotiomycetes</taxon>
        <taxon>Helotiales</taxon>
        <taxon>Tricladiaceae</taxon>
        <taxon>Cudoniella</taxon>
    </lineage>
</organism>
<feature type="transmembrane region" description="Helical" evidence="7">
    <location>
        <begin position="143"/>
        <end position="166"/>
    </location>
</feature>
<accession>A0A8H4RHL8</accession>
<dbReference type="Pfam" id="PF07690">
    <property type="entry name" value="MFS_1"/>
    <property type="match status" value="1"/>
</dbReference>
<keyword evidence="4 7" id="KW-1133">Transmembrane helix</keyword>
<feature type="transmembrane region" description="Helical" evidence="7">
    <location>
        <begin position="120"/>
        <end position="137"/>
    </location>
</feature>
<name>A0A8H4RHL8_9HELO</name>
<feature type="transmembrane region" description="Helical" evidence="7">
    <location>
        <begin position="326"/>
        <end position="351"/>
    </location>
</feature>
<gene>
    <name evidence="9" type="ORF">G7Y89_g7921</name>
</gene>
<dbReference type="Proteomes" id="UP000566819">
    <property type="component" value="Unassembled WGS sequence"/>
</dbReference>
<dbReference type="SUPFAM" id="SSF103473">
    <property type="entry name" value="MFS general substrate transporter"/>
    <property type="match status" value="1"/>
</dbReference>
<dbReference type="InterPro" id="IPR005829">
    <property type="entry name" value="Sugar_transporter_CS"/>
</dbReference>
<comment type="subcellular location">
    <subcellularLocation>
        <location evidence="1">Membrane</location>
        <topology evidence="1">Multi-pass membrane protein</topology>
    </subcellularLocation>
</comment>
<dbReference type="GO" id="GO:0042908">
    <property type="term" value="P:xenobiotic transport"/>
    <property type="evidence" value="ECO:0007669"/>
    <property type="project" value="UniProtKB-ARBA"/>
</dbReference>
<evidence type="ECO:0000256" key="3">
    <source>
        <dbReference type="ARBA" id="ARBA00022692"/>
    </source>
</evidence>
<feature type="compositionally biased region" description="Polar residues" evidence="6">
    <location>
        <begin position="553"/>
        <end position="566"/>
    </location>
</feature>
<feature type="transmembrane region" description="Helical" evidence="7">
    <location>
        <begin position="475"/>
        <end position="497"/>
    </location>
</feature>
<evidence type="ECO:0000256" key="5">
    <source>
        <dbReference type="ARBA" id="ARBA00023136"/>
    </source>
</evidence>
<evidence type="ECO:0000256" key="2">
    <source>
        <dbReference type="ARBA" id="ARBA00022448"/>
    </source>
</evidence>
<dbReference type="PANTHER" id="PTHR23502:SF51">
    <property type="entry name" value="QUINIDINE RESISTANCE PROTEIN 1-RELATED"/>
    <property type="match status" value="1"/>
</dbReference>
<feature type="compositionally biased region" description="Basic and acidic residues" evidence="6">
    <location>
        <begin position="11"/>
        <end position="32"/>
    </location>
</feature>
<protein>
    <recommendedName>
        <fullName evidence="8">Major facilitator superfamily (MFS) profile domain-containing protein</fullName>
    </recommendedName>
</protein>
<keyword evidence="5 7" id="KW-0472">Membrane</keyword>
<dbReference type="AlphaFoldDB" id="A0A8H4RHL8"/>
<sequence>MDSIQKSEIPAPERESDIEKHAGVTEPSKPEDESAVAEPEQPYSIFSKREKKLITFIASLTTLFPPLTGSMYYPIITELAGDLKVSITKINLTITVYLIFQGLAPSFIGNFSDEVGRRPALIISFVIYIAACIGLALKGTYTALLITRCLQSAGSSGTIALAFAMVSDIVTSAERGSYISYVQMGWMIGPAVGPVLGGVLSQYLGWESIFWFLTIFGVVVLTTCLIFLPETSRKIVRNGSIPPQRWNISLLAYLHLRKSRKSGHAIEKRESGVGAKPRPNPLSSLKLFFDKESCILLLYSGLIYTGQYMVLANMPAQLQGKYNLNTLHISLCYLATGAGIMSAVTFVGPVLDWNFRRHAKRLGIEISKDEQQDLKGFPIEWARLQVSLPLLCISAAAMVVYGWVLQARTSLAAVLIFALLTQFGIASSFSGFSSLIVDLNRERAGTTTAAMNLARCWMGAAGVAIVNPMSNALGIGWASTVIAGSWLLFCPTVLWAIKCGPKWREEKGLKNATIPEVSIESAHNAGHPQTHGKLVTDDSSSSKLWEQHRELGSQVTGSRDQSYDQGSQDRECDLAILRSSAGTGKRSTRS</sequence>
<feature type="transmembrane region" description="Helical" evidence="7">
    <location>
        <begin position="411"/>
        <end position="437"/>
    </location>
</feature>
<evidence type="ECO:0000313" key="10">
    <source>
        <dbReference type="Proteomes" id="UP000566819"/>
    </source>
</evidence>
<feature type="region of interest" description="Disordered" evidence="6">
    <location>
        <begin position="1"/>
        <end position="40"/>
    </location>
</feature>
<feature type="transmembrane region" description="Helical" evidence="7">
    <location>
        <begin position="209"/>
        <end position="228"/>
    </location>
</feature>
<dbReference type="PROSITE" id="PS50850">
    <property type="entry name" value="MFS"/>
    <property type="match status" value="1"/>
</dbReference>
<dbReference type="InterPro" id="IPR020846">
    <property type="entry name" value="MFS_dom"/>
</dbReference>
<dbReference type="InterPro" id="IPR036259">
    <property type="entry name" value="MFS_trans_sf"/>
</dbReference>
<evidence type="ECO:0000256" key="7">
    <source>
        <dbReference type="SAM" id="Phobius"/>
    </source>
</evidence>
<dbReference type="Gene3D" id="1.20.1250.20">
    <property type="entry name" value="MFS general substrate transporter like domains"/>
    <property type="match status" value="1"/>
</dbReference>
<keyword evidence="10" id="KW-1185">Reference proteome</keyword>
<dbReference type="InterPro" id="IPR011701">
    <property type="entry name" value="MFS"/>
</dbReference>
<keyword evidence="2" id="KW-0813">Transport</keyword>
<dbReference type="FunFam" id="1.20.1720.10:FF:000009">
    <property type="entry name" value="MFS multidrug transporter"/>
    <property type="match status" value="1"/>
</dbReference>
<dbReference type="GO" id="GO:0022857">
    <property type="term" value="F:transmembrane transporter activity"/>
    <property type="evidence" value="ECO:0007669"/>
    <property type="project" value="InterPro"/>
</dbReference>